<keyword evidence="1" id="KW-0496">Mitochondrion</keyword>
<accession>A0A124GMW8</accession>
<name>A0A124GMW8_PICGL</name>
<sequence length="47" mass="5063">MSGDLILIMHTSYWDSDCQALPRIEMMANHVAIGSTIGLTSVSLGII</sequence>
<dbReference type="EMBL" id="LKAM01000008">
    <property type="protein sequence ID" value="KUM46988.1"/>
    <property type="molecule type" value="Genomic_DNA"/>
</dbReference>
<proteinExistence type="predicted"/>
<gene>
    <name evidence="1" type="ORF">ABT39_MTgene5992</name>
</gene>
<protein>
    <submittedName>
        <fullName evidence="1">Uncharacterized protein</fullName>
    </submittedName>
</protein>
<dbReference type="AlphaFoldDB" id="A0A124GMW8"/>
<comment type="caution">
    <text evidence="1">The sequence shown here is derived from an EMBL/GenBank/DDBJ whole genome shotgun (WGS) entry which is preliminary data.</text>
</comment>
<geneLocation type="mitochondrion" evidence="1"/>
<organism evidence="1">
    <name type="scientific">Picea glauca</name>
    <name type="common">White spruce</name>
    <name type="synonym">Pinus glauca</name>
    <dbReference type="NCBI Taxonomy" id="3330"/>
    <lineage>
        <taxon>Eukaryota</taxon>
        <taxon>Viridiplantae</taxon>
        <taxon>Streptophyta</taxon>
        <taxon>Embryophyta</taxon>
        <taxon>Tracheophyta</taxon>
        <taxon>Spermatophyta</taxon>
        <taxon>Pinopsida</taxon>
        <taxon>Pinidae</taxon>
        <taxon>Conifers I</taxon>
        <taxon>Pinales</taxon>
        <taxon>Pinaceae</taxon>
        <taxon>Picea</taxon>
    </lineage>
</organism>
<reference evidence="1" key="1">
    <citation type="journal article" date="2015" name="Genome Biol. Evol.">
        <title>Organellar Genomes of White Spruce (Picea glauca): Assembly and Annotation.</title>
        <authorList>
            <person name="Jackman S.D."/>
            <person name="Warren R.L."/>
            <person name="Gibb E.A."/>
            <person name="Vandervalk B.P."/>
            <person name="Mohamadi H."/>
            <person name="Chu J."/>
            <person name="Raymond A."/>
            <person name="Pleasance S."/>
            <person name="Coope R."/>
            <person name="Wildung M.R."/>
            <person name="Ritland C.E."/>
            <person name="Bousquet J."/>
            <person name="Jones S.J."/>
            <person name="Bohlmann J."/>
            <person name="Birol I."/>
        </authorList>
    </citation>
    <scope>NUCLEOTIDE SEQUENCE [LARGE SCALE GENOMIC DNA]</scope>
    <source>
        <tissue evidence="1">Flushing bud</tissue>
    </source>
</reference>
<evidence type="ECO:0000313" key="1">
    <source>
        <dbReference type="EMBL" id="KUM46988.1"/>
    </source>
</evidence>